<dbReference type="Proteomes" id="UP000008782">
    <property type="component" value="Unassembled WGS sequence"/>
</dbReference>
<dbReference type="GeneID" id="24408254"/>
<proteinExistence type="predicted"/>
<accession>E3QA57</accession>
<dbReference type="HOGENOM" id="CLU_1393145_0_0_1"/>
<dbReference type="EMBL" id="GG697338">
    <property type="protein sequence ID" value="EFQ27745.1"/>
    <property type="molecule type" value="Genomic_DNA"/>
</dbReference>
<dbReference type="RefSeq" id="XP_008091765.1">
    <property type="nucleotide sequence ID" value="XM_008093574.1"/>
</dbReference>
<dbReference type="eggNOG" id="KOG2806">
    <property type="taxonomic scope" value="Eukaryota"/>
</dbReference>
<reference evidence="2" key="1">
    <citation type="journal article" date="2012" name="Nat. Genet.">
        <title>Lifestyle transitions in plant pathogenic Colletotrichum fungi deciphered by genome and transcriptome analyses.</title>
        <authorList>
            <person name="O'Connell R.J."/>
            <person name="Thon M.R."/>
            <person name="Hacquard S."/>
            <person name="Amyotte S.G."/>
            <person name="Kleemann J."/>
            <person name="Torres M.F."/>
            <person name="Damm U."/>
            <person name="Buiate E.A."/>
            <person name="Epstein L."/>
            <person name="Alkan N."/>
            <person name="Altmueller J."/>
            <person name="Alvarado-Balderrama L."/>
            <person name="Bauser C.A."/>
            <person name="Becker C."/>
            <person name="Birren B.W."/>
            <person name="Chen Z."/>
            <person name="Choi J."/>
            <person name="Crouch J.A."/>
            <person name="Duvick J.P."/>
            <person name="Farman M.A."/>
            <person name="Gan P."/>
            <person name="Heiman D."/>
            <person name="Henrissat B."/>
            <person name="Howard R.J."/>
            <person name="Kabbage M."/>
            <person name="Koch C."/>
            <person name="Kracher B."/>
            <person name="Kubo Y."/>
            <person name="Law A.D."/>
            <person name="Lebrun M.-H."/>
            <person name="Lee Y.-H."/>
            <person name="Miyara I."/>
            <person name="Moore N."/>
            <person name="Neumann U."/>
            <person name="Nordstroem K."/>
            <person name="Panaccione D.G."/>
            <person name="Panstruga R."/>
            <person name="Place M."/>
            <person name="Proctor R.H."/>
            <person name="Prusky D."/>
            <person name="Rech G."/>
            <person name="Reinhardt R."/>
            <person name="Rollins J.A."/>
            <person name="Rounsley S."/>
            <person name="Schardl C.L."/>
            <person name="Schwartz D.C."/>
            <person name="Shenoy N."/>
            <person name="Shirasu K."/>
            <person name="Sikhakolli U.R."/>
            <person name="Stueber K."/>
            <person name="Sukno S.A."/>
            <person name="Sweigard J.A."/>
            <person name="Takano Y."/>
            <person name="Takahara H."/>
            <person name="Trail F."/>
            <person name="van der Does H.C."/>
            <person name="Voll L.M."/>
            <person name="Will I."/>
            <person name="Young S."/>
            <person name="Zeng Q."/>
            <person name="Zhang J."/>
            <person name="Zhou S."/>
            <person name="Dickman M.B."/>
            <person name="Schulze-Lefert P."/>
            <person name="Ver Loren van Themaat E."/>
            <person name="Ma L.-J."/>
            <person name="Vaillancourt L.J."/>
        </authorList>
    </citation>
    <scope>NUCLEOTIDE SEQUENCE [LARGE SCALE GENOMIC DNA]</scope>
    <source>
        <strain evidence="2">M1.001 / M2 / FGSC 10212</strain>
    </source>
</reference>
<gene>
    <name evidence="1" type="ORF">GLRG_02889</name>
</gene>
<name>E3QA57_COLGM</name>
<dbReference type="OrthoDB" id="73875at2759"/>
<protein>
    <submittedName>
        <fullName evidence="1">Bacteriodes thetaiotaomicron symbiotic chitinase</fullName>
    </submittedName>
</protein>
<organism evidence="2">
    <name type="scientific">Colletotrichum graminicola (strain M1.001 / M2 / FGSC 10212)</name>
    <name type="common">Maize anthracnose fungus</name>
    <name type="synonym">Glomerella graminicola</name>
    <dbReference type="NCBI Taxonomy" id="645133"/>
    <lineage>
        <taxon>Eukaryota</taxon>
        <taxon>Fungi</taxon>
        <taxon>Dikarya</taxon>
        <taxon>Ascomycota</taxon>
        <taxon>Pezizomycotina</taxon>
        <taxon>Sordariomycetes</taxon>
        <taxon>Hypocreomycetidae</taxon>
        <taxon>Glomerellales</taxon>
        <taxon>Glomerellaceae</taxon>
        <taxon>Colletotrichum</taxon>
        <taxon>Colletotrichum graminicola species complex</taxon>
    </lineage>
</organism>
<evidence type="ECO:0000313" key="2">
    <source>
        <dbReference type="Proteomes" id="UP000008782"/>
    </source>
</evidence>
<dbReference type="AlphaFoldDB" id="E3QA57"/>
<keyword evidence="2" id="KW-1185">Reference proteome</keyword>
<evidence type="ECO:0000313" key="1">
    <source>
        <dbReference type="EMBL" id="EFQ27745.1"/>
    </source>
</evidence>
<sequence>MVWALDQVAQDAASLLNPDDMDEEALLEAEVIYQDEAAKGVCDTTKCGEKCRNGDHEATQTNGQPGTLSTMDRCPKDEFRRVCCSKGSIMGTCRWREYRGLAMSCMGGCAEGEVSIIENSNSRTDKEDQSCTGGTQTYCCLGFKPPISKEQIAETIKDEATDAAIAAAEALALEVAAKAFCRIAIMAATAPLRFIPFVGKSSSSNISL</sequence>
<dbReference type="VEuPathDB" id="FungiDB:GLRG_02889"/>
<dbReference type="STRING" id="645133.E3QA57"/>